<comment type="caution">
    <text evidence="2">The sequence shown here is derived from an EMBL/GenBank/DDBJ whole genome shotgun (WGS) entry which is preliminary data.</text>
</comment>
<reference evidence="2 3" key="1">
    <citation type="journal article" date="2020" name="ISME J.">
        <title>Uncovering the hidden diversity of litter-decomposition mechanisms in mushroom-forming fungi.</title>
        <authorList>
            <person name="Floudas D."/>
            <person name="Bentzer J."/>
            <person name="Ahren D."/>
            <person name="Johansson T."/>
            <person name="Persson P."/>
            <person name="Tunlid A."/>
        </authorList>
    </citation>
    <scope>NUCLEOTIDE SEQUENCE [LARGE SCALE GENOMIC DNA]</scope>
    <source>
        <strain evidence="2 3">CBS 101986</strain>
    </source>
</reference>
<dbReference type="Proteomes" id="UP000567179">
    <property type="component" value="Unassembled WGS sequence"/>
</dbReference>
<evidence type="ECO:0000313" key="3">
    <source>
        <dbReference type="Proteomes" id="UP000567179"/>
    </source>
</evidence>
<proteinExistence type="predicted"/>
<sequence length="126" mass="13961">MDTVKPTEEARISKVWELCKPVVSIALERALPLVLLKFGSYLANAPAVGVDLSLARRRSTFLADCSLPPSSFNAKTPNRVSILERYPPQDRSSPLRDLRQHGPRRSSNQVPAPTLFRSPDLAARDP</sequence>
<dbReference type="EMBL" id="JAACJJ010000017">
    <property type="protein sequence ID" value="KAF5323703.1"/>
    <property type="molecule type" value="Genomic_DNA"/>
</dbReference>
<organism evidence="2 3">
    <name type="scientific">Psilocybe cf. subviscida</name>
    <dbReference type="NCBI Taxonomy" id="2480587"/>
    <lineage>
        <taxon>Eukaryota</taxon>
        <taxon>Fungi</taxon>
        <taxon>Dikarya</taxon>
        <taxon>Basidiomycota</taxon>
        <taxon>Agaricomycotina</taxon>
        <taxon>Agaricomycetes</taxon>
        <taxon>Agaricomycetidae</taxon>
        <taxon>Agaricales</taxon>
        <taxon>Agaricineae</taxon>
        <taxon>Strophariaceae</taxon>
        <taxon>Psilocybe</taxon>
    </lineage>
</organism>
<dbReference type="AlphaFoldDB" id="A0A8H5BII8"/>
<evidence type="ECO:0000313" key="2">
    <source>
        <dbReference type="EMBL" id="KAF5323703.1"/>
    </source>
</evidence>
<accession>A0A8H5BII8</accession>
<feature type="region of interest" description="Disordered" evidence="1">
    <location>
        <begin position="78"/>
        <end position="126"/>
    </location>
</feature>
<protein>
    <submittedName>
        <fullName evidence="2">Uncharacterized protein</fullName>
    </submittedName>
</protein>
<evidence type="ECO:0000256" key="1">
    <source>
        <dbReference type="SAM" id="MobiDB-lite"/>
    </source>
</evidence>
<name>A0A8H5BII8_9AGAR</name>
<keyword evidence="3" id="KW-1185">Reference proteome</keyword>
<gene>
    <name evidence="2" type="ORF">D9619_012913</name>
</gene>